<name>A0A1H4DC73_9RHOB</name>
<dbReference type="Proteomes" id="UP000198703">
    <property type="component" value="Unassembled WGS sequence"/>
</dbReference>
<keyword evidence="2" id="KW-1185">Reference proteome</keyword>
<protein>
    <submittedName>
        <fullName evidence="1">Uncharacterized protein</fullName>
    </submittedName>
</protein>
<sequence>MSVTNLPRPRRLPIEEPEEIAAIEGGLTAVHGLMSASGGFLALAGVEISEMNVLARAETLTRMYDAGEVVVGWRDGRDGRIVNVVIEKLAIEPAGGGFRAEVYLETEGGHALAGALAGRTAEDLADALLEAAADGLAAGLPSPGAALLKLSEG</sequence>
<organism evidence="1 2">
    <name type="scientific">Rubrimonas cliftonensis</name>
    <dbReference type="NCBI Taxonomy" id="89524"/>
    <lineage>
        <taxon>Bacteria</taxon>
        <taxon>Pseudomonadati</taxon>
        <taxon>Pseudomonadota</taxon>
        <taxon>Alphaproteobacteria</taxon>
        <taxon>Rhodobacterales</taxon>
        <taxon>Paracoccaceae</taxon>
        <taxon>Rubrimonas</taxon>
    </lineage>
</organism>
<proteinExistence type="predicted"/>
<evidence type="ECO:0000313" key="2">
    <source>
        <dbReference type="Proteomes" id="UP000198703"/>
    </source>
</evidence>
<reference evidence="1 2" key="1">
    <citation type="submission" date="2016-10" db="EMBL/GenBank/DDBJ databases">
        <authorList>
            <person name="de Groot N.N."/>
        </authorList>
    </citation>
    <scope>NUCLEOTIDE SEQUENCE [LARGE SCALE GENOMIC DNA]</scope>
    <source>
        <strain evidence="1 2">DSM 15345</strain>
    </source>
</reference>
<dbReference type="AlphaFoldDB" id="A0A1H4DC73"/>
<evidence type="ECO:0000313" key="1">
    <source>
        <dbReference type="EMBL" id="SEA69872.1"/>
    </source>
</evidence>
<dbReference type="RefSeq" id="WP_093254514.1">
    <property type="nucleotide sequence ID" value="NZ_FNQM01000009.1"/>
</dbReference>
<gene>
    <name evidence="1" type="ORF">SAMN05444370_109135</name>
</gene>
<dbReference type="EMBL" id="FNQM01000009">
    <property type="protein sequence ID" value="SEA69872.1"/>
    <property type="molecule type" value="Genomic_DNA"/>
</dbReference>
<accession>A0A1H4DC73</accession>